<dbReference type="Gene3D" id="3.40.50.150">
    <property type="entry name" value="Vaccinia Virus protein VP39"/>
    <property type="match status" value="1"/>
</dbReference>
<accession>A0A645AC63</accession>
<keyword evidence="6" id="KW-0687">Ribonucleoprotein</keyword>
<dbReference type="InterPro" id="IPR029063">
    <property type="entry name" value="SAM-dependent_MTases_sf"/>
</dbReference>
<dbReference type="PIRSF" id="PIRSF000401">
    <property type="entry name" value="RPL11_MTase"/>
    <property type="match status" value="1"/>
</dbReference>
<gene>
    <name evidence="6" type="primary">prmA_30</name>
    <name evidence="6" type="ORF">SDC9_97493</name>
</gene>
<dbReference type="PANTHER" id="PTHR43648">
    <property type="entry name" value="ELECTRON TRANSFER FLAVOPROTEIN BETA SUBUNIT LYSINE METHYLTRANSFERASE"/>
    <property type="match status" value="1"/>
</dbReference>
<evidence type="ECO:0000313" key="6">
    <source>
        <dbReference type="EMBL" id="MPM50750.1"/>
    </source>
</evidence>
<dbReference type="NCBIfam" id="NF001785">
    <property type="entry name" value="PRK00517.2-2"/>
    <property type="match status" value="1"/>
</dbReference>
<protein>
    <submittedName>
        <fullName evidence="6">Ribosomal protein L11 methyltransferase</fullName>
        <ecNumber evidence="6">2.1.1.-</ecNumber>
    </submittedName>
</protein>
<evidence type="ECO:0000256" key="4">
    <source>
        <dbReference type="ARBA" id="ARBA00022679"/>
    </source>
</evidence>
<proteinExistence type="inferred from homology"/>
<dbReference type="CDD" id="cd02440">
    <property type="entry name" value="AdoMet_MTases"/>
    <property type="match status" value="1"/>
</dbReference>
<keyword evidence="6" id="KW-0689">Ribosomal protein</keyword>
<evidence type="ECO:0000256" key="1">
    <source>
        <dbReference type="ARBA" id="ARBA00009741"/>
    </source>
</evidence>
<dbReference type="Pfam" id="PF06325">
    <property type="entry name" value="PrmA"/>
    <property type="match status" value="1"/>
</dbReference>
<keyword evidence="3 6" id="KW-0489">Methyltransferase</keyword>
<keyword evidence="5" id="KW-0949">S-adenosyl-L-methionine</keyword>
<comment type="caution">
    <text evidence="6">The sequence shown here is derived from an EMBL/GenBank/DDBJ whole genome shotgun (WGS) entry which is preliminary data.</text>
</comment>
<dbReference type="EMBL" id="VSSQ01013108">
    <property type="protein sequence ID" value="MPM50750.1"/>
    <property type="molecule type" value="Genomic_DNA"/>
</dbReference>
<dbReference type="GO" id="GO:0005840">
    <property type="term" value="C:ribosome"/>
    <property type="evidence" value="ECO:0007669"/>
    <property type="project" value="UniProtKB-KW"/>
</dbReference>
<dbReference type="GO" id="GO:0032259">
    <property type="term" value="P:methylation"/>
    <property type="evidence" value="ECO:0007669"/>
    <property type="project" value="UniProtKB-KW"/>
</dbReference>
<sequence>MAAELGNIGFESFERTDEGIIAFIDSGSFNETDFSNMLDGFEYAESIRFESREIEQINWNEEWEKHFFEPIIIGDECLIHSSFHKNLPVAKYDIVIDPKMSFGTGHHETTSLMIGEILQMNLHGKTVLDMGCGTAVLAILAALKGAKHVTAIDIDTWCVENSIENIHKNNVPEIEVMLGDANLLSGKYFNIIIANINRNILLNDIKKYAACLNAGDALYMSGFYVEDIPVIEQEAAKYHFTLESYKEKNNWAVVKMTKTR</sequence>
<keyword evidence="4 6" id="KW-0808">Transferase</keyword>
<organism evidence="6">
    <name type="scientific">bioreactor metagenome</name>
    <dbReference type="NCBI Taxonomy" id="1076179"/>
    <lineage>
        <taxon>unclassified sequences</taxon>
        <taxon>metagenomes</taxon>
        <taxon>ecological metagenomes</taxon>
    </lineage>
</organism>
<dbReference type="PANTHER" id="PTHR43648:SF1">
    <property type="entry name" value="ELECTRON TRANSFER FLAVOPROTEIN BETA SUBUNIT LYSINE METHYLTRANSFERASE"/>
    <property type="match status" value="1"/>
</dbReference>
<name>A0A645AC63_9ZZZZ</name>
<evidence type="ECO:0000256" key="3">
    <source>
        <dbReference type="ARBA" id="ARBA00022603"/>
    </source>
</evidence>
<dbReference type="GO" id="GO:0008276">
    <property type="term" value="F:protein methyltransferase activity"/>
    <property type="evidence" value="ECO:0007669"/>
    <property type="project" value="InterPro"/>
</dbReference>
<dbReference type="InterPro" id="IPR004498">
    <property type="entry name" value="Ribosomal_PrmA_MeTrfase"/>
</dbReference>
<keyword evidence="2" id="KW-0963">Cytoplasm</keyword>
<dbReference type="AlphaFoldDB" id="A0A645AC63"/>
<dbReference type="EC" id="2.1.1.-" evidence="6"/>
<dbReference type="HAMAP" id="MF_00735">
    <property type="entry name" value="Methyltr_PrmA"/>
    <property type="match status" value="1"/>
</dbReference>
<dbReference type="InterPro" id="IPR050078">
    <property type="entry name" value="Ribosomal_L11_MeTrfase_PrmA"/>
</dbReference>
<evidence type="ECO:0000256" key="5">
    <source>
        <dbReference type="ARBA" id="ARBA00022691"/>
    </source>
</evidence>
<comment type="similarity">
    <text evidence="1">Belongs to the methyltransferase superfamily. PrmA family.</text>
</comment>
<dbReference type="SUPFAM" id="SSF53335">
    <property type="entry name" value="S-adenosyl-L-methionine-dependent methyltransferases"/>
    <property type="match status" value="1"/>
</dbReference>
<evidence type="ECO:0000256" key="2">
    <source>
        <dbReference type="ARBA" id="ARBA00022490"/>
    </source>
</evidence>
<reference evidence="6" key="1">
    <citation type="submission" date="2019-08" db="EMBL/GenBank/DDBJ databases">
        <authorList>
            <person name="Kucharzyk K."/>
            <person name="Murdoch R.W."/>
            <person name="Higgins S."/>
            <person name="Loffler F."/>
        </authorList>
    </citation>
    <scope>NUCLEOTIDE SEQUENCE</scope>
</reference>